<evidence type="ECO:0000256" key="1">
    <source>
        <dbReference type="ARBA" id="ARBA00023015"/>
    </source>
</evidence>
<dbReference type="RefSeq" id="WP_131726324.1">
    <property type="nucleotide sequence ID" value="NZ_CYUD01000010.1"/>
</dbReference>
<evidence type="ECO:0000313" key="6">
    <source>
        <dbReference type="Proteomes" id="UP000051260"/>
    </source>
</evidence>
<organism evidence="5 6">
    <name type="scientific">Ruegeria denitrificans</name>
    <dbReference type="NCBI Taxonomy" id="1715692"/>
    <lineage>
        <taxon>Bacteria</taxon>
        <taxon>Pseudomonadati</taxon>
        <taxon>Pseudomonadota</taxon>
        <taxon>Alphaproteobacteria</taxon>
        <taxon>Rhodobacterales</taxon>
        <taxon>Roseobacteraceae</taxon>
        <taxon>Ruegeria</taxon>
    </lineage>
</organism>
<dbReference type="PRINTS" id="PR00038">
    <property type="entry name" value="HTHLUXR"/>
</dbReference>
<dbReference type="PROSITE" id="PS50043">
    <property type="entry name" value="HTH_LUXR_2"/>
    <property type="match status" value="1"/>
</dbReference>
<gene>
    <name evidence="5" type="primary">tdiR</name>
    <name evidence="5" type="ORF">RUE5091_03282</name>
</gene>
<keyword evidence="3" id="KW-0804">Transcription</keyword>
<dbReference type="CDD" id="cd06170">
    <property type="entry name" value="LuxR_C_like"/>
    <property type="match status" value="1"/>
</dbReference>
<sequence>MAKNDTGYVALDEAEFKQLARCVDTIGTPGFPEEICRFCVDVSDSETVFLSAFFDDQIPVSLYANHTEESDKAALDLYLDVAYVLDPFFLLFRDKQGDQVVRLQQIAPDNFKRSQYYQKFYKAIRLRDEIGLMMHIADDAALFFSFGVQTKGRRTDPTGLKIALPLIASLVRRHWTVLSPERTDGSGRLAAHLEAAFEAFGASVLSPREAEISRMILRGHSSKSIARTFDNSPETIKVHRKRIYTKLGVMSQGELLSLFLTSLSQMPPTKAGDPLLFLNS</sequence>
<dbReference type="SMART" id="SM00421">
    <property type="entry name" value="HTH_LUXR"/>
    <property type="match status" value="1"/>
</dbReference>
<evidence type="ECO:0000256" key="3">
    <source>
        <dbReference type="ARBA" id="ARBA00023163"/>
    </source>
</evidence>
<evidence type="ECO:0000256" key="2">
    <source>
        <dbReference type="ARBA" id="ARBA00023125"/>
    </source>
</evidence>
<reference evidence="6" key="1">
    <citation type="submission" date="2015-09" db="EMBL/GenBank/DDBJ databases">
        <authorList>
            <person name="Rodrigo-Torres L."/>
            <person name="Arahal D.R."/>
        </authorList>
    </citation>
    <scope>NUCLEOTIDE SEQUENCE [LARGE SCALE GENOMIC DNA]</scope>
    <source>
        <strain evidence="6">CECT 5091</strain>
    </source>
</reference>
<dbReference type="PANTHER" id="PTHR44688">
    <property type="entry name" value="DNA-BINDING TRANSCRIPTIONAL ACTIVATOR DEVR_DOSR"/>
    <property type="match status" value="1"/>
</dbReference>
<feature type="domain" description="HTH luxR-type" evidence="4">
    <location>
        <begin position="198"/>
        <end position="263"/>
    </location>
</feature>
<protein>
    <submittedName>
        <fullName evidence="5">Transcriptional regulatory protein TdiR</fullName>
    </submittedName>
</protein>
<accession>A0A0P1IFI7</accession>
<dbReference type="GO" id="GO:0006355">
    <property type="term" value="P:regulation of DNA-templated transcription"/>
    <property type="evidence" value="ECO:0007669"/>
    <property type="project" value="InterPro"/>
</dbReference>
<dbReference type="Gene3D" id="1.10.10.10">
    <property type="entry name" value="Winged helix-like DNA-binding domain superfamily/Winged helix DNA-binding domain"/>
    <property type="match status" value="1"/>
</dbReference>
<keyword evidence="6" id="KW-1185">Reference proteome</keyword>
<dbReference type="Pfam" id="PF00196">
    <property type="entry name" value="GerE"/>
    <property type="match status" value="1"/>
</dbReference>
<dbReference type="InterPro" id="IPR036388">
    <property type="entry name" value="WH-like_DNA-bd_sf"/>
</dbReference>
<dbReference type="STRING" id="1715692.RUE5091_03282"/>
<dbReference type="InterPro" id="IPR000792">
    <property type="entry name" value="Tscrpt_reg_LuxR_C"/>
</dbReference>
<dbReference type="SUPFAM" id="SSF46894">
    <property type="entry name" value="C-terminal effector domain of the bipartite response regulators"/>
    <property type="match status" value="1"/>
</dbReference>
<keyword evidence="1" id="KW-0805">Transcription regulation</keyword>
<keyword evidence="2" id="KW-0238">DNA-binding</keyword>
<dbReference type="PANTHER" id="PTHR44688:SF16">
    <property type="entry name" value="DNA-BINDING TRANSCRIPTIONAL ACTIVATOR DEVR_DOSR"/>
    <property type="match status" value="1"/>
</dbReference>
<name>A0A0P1IFI7_9RHOB</name>
<dbReference type="Proteomes" id="UP000051260">
    <property type="component" value="Unassembled WGS sequence"/>
</dbReference>
<evidence type="ECO:0000259" key="4">
    <source>
        <dbReference type="PROSITE" id="PS50043"/>
    </source>
</evidence>
<dbReference type="GO" id="GO:0003677">
    <property type="term" value="F:DNA binding"/>
    <property type="evidence" value="ECO:0007669"/>
    <property type="project" value="UniProtKB-KW"/>
</dbReference>
<dbReference type="EMBL" id="CYUD01000010">
    <property type="protein sequence ID" value="CUK10179.1"/>
    <property type="molecule type" value="Genomic_DNA"/>
</dbReference>
<dbReference type="OrthoDB" id="343383at2"/>
<proteinExistence type="predicted"/>
<dbReference type="AlphaFoldDB" id="A0A0P1IFI7"/>
<dbReference type="InterPro" id="IPR016032">
    <property type="entry name" value="Sig_transdc_resp-reg_C-effctor"/>
</dbReference>
<evidence type="ECO:0000313" key="5">
    <source>
        <dbReference type="EMBL" id="CUK10179.1"/>
    </source>
</evidence>